<gene>
    <name evidence="2" type="ORF">SAMN05660859_0125</name>
</gene>
<keyword evidence="3" id="KW-1185">Reference proteome</keyword>
<dbReference type="InterPro" id="IPR050535">
    <property type="entry name" value="DNA_Repair-Maintenance_Comp"/>
</dbReference>
<dbReference type="EMBL" id="FMTP01000010">
    <property type="protein sequence ID" value="SCW95815.1"/>
    <property type="molecule type" value="Genomic_DNA"/>
</dbReference>
<dbReference type="InterPro" id="IPR004843">
    <property type="entry name" value="Calcineurin-like_PHP"/>
</dbReference>
<dbReference type="STRING" id="177413.SAMN05660859_0125"/>
<accession>A0A1G4US69</accession>
<dbReference type="PANTHER" id="PTHR30337:SF0">
    <property type="entry name" value="NUCLEASE SBCCD SUBUNIT D"/>
    <property type="match status" value="1"/>
</dbReference>
<proteinExistence type="predicted"/>
<protein>
    <submittedName>
        <fullName evidence="2">Calcineurin-like phosphoesterase superfamily domain-containing protein</fullName>
    </submittedName>
</protein>
<dbReference type="AlphaFoldDB" id="A0A1G4US69"/>
<reference evidence="3" key="1">
    <citation type="submission" date="2016-10" db="EMBL/GenBank/DDBJ databases">
        <authorList>
            <person name="Varghese N."/>
            <person name="Submissions S."/>
        </authorList>
    </citation>
    <scope>NUCLEOTIDE SEQUENCE [LARGE SCALE GENOMIC DNA]</scope>
    <source>
        <strain evidence="3">CGMCC 1.1761</strain>
    </source>
</reference>
<dbReference type="InterPro" id="IPR029052">
    <property type="entry name" value="Metallo-depent_PP-like"/>
</dbReference>
<dbReference type="GO" id="GO:0016787">
    <property type="term" value="F:hydrolase activity"/>
    <property type="evidence" value="ECO:0007669"/>
    <property type="project" value="InterPro"/>
</dbReference>
<dbReference type="RefSeq" id="WP_162841854.1">
    <property type="nucleotide sequence ID" value="NZ_FMTP01000010.1"/>
</dbReference>
<feature type="domain" description="Calcineurin-like phosphoesterase" evidence="1">
    <location>
        <begin position="4"/>
        <end position="205"/>
    </location>
</feature>
<dbReference type="SUPFAM" id="SSF56300">
    <property type="entry name" value="Metallo-dependent phosphatases"/>
    <property type="match status" value="1"/>
</dbReference>
<dbReference type="Proteomes" id="UP000198889">
    <property type="component" value="Unassembled WGS sequence"/>
</dbReference>
<dbReference type="Pfam" id="PF00149">
    <property type="entry name" value="Metallophos"/>
    <property type="match status" value="1"/>
</dbReference>
<evidence type="ECO:0000259" key="1">
    <source>
        <dbReference type="Pfam" id="PF00149"/>
    </source>
</evidence>
<evidence type="ECO:0000313" key="3">
    <source>
        <dbReference type="Proteomes" id="UP000198889"/>
    </source>
</evidence>
<organism evidence="2 3">
    <name type="scientific">Ancylobacter rudongensis</name>
    <dbReference type="NCBI Taxonomy" id="177413"/>
    <lineage>
        <taxon>Bacteria</taxon>
        <taxon>Pseudomonadati</taxon>
        <taxon>Pseudomonadota</taxon>
        <taxon>Alphaproteobacteria</taxon>
        <taxon>Hyphomicrobiales</taxon>
        <taxon>Xanthobacteraceae</taxon>
        <taxon>Ancylobacter</taxon>
    </lineage>
</organism>
<evidence type="ECO:0000313" key="2">
    <source>
        <dbReference type="EMBL" id="SCW95815.1"/>
    </source>
</evidence>
<sequence>MIYGVVSDIHCHAWSLFSRINPDGVNSRLRITLNELERAATVVLANGGRTLVIPGDILHTRGTIDPEVLNPLRKTIEGILDDGVSIYAIPGNHDLKSEDSQELSSAIQNLAQISIEGAQFKIFNRVDVIAVEGQRLGFVPWRNRREDLLKDLETLAKQCQKPAETDVFIHAGIEGVLPNMPASGLTDKILGDFGFRHVFAGHYHNHKVMQHGVISVGATTHHNWGDVGSRAGFLLVGGSAGAVTFQDTHAPKFVDVSGMSEEDIQLGCDGNYVRFRGPQMTQQQITELREQFKDWGALGTSIEVPRAIATARAGAPRTAGVSLATSVQLFVDASASIPAHVDRARVKERAAEVLAASQAVYEDA</sequence>
<dbReference type="PANTHER" id="PTHR30337">
    <property type="entry name" value="COMPONENT OF ATP-DEPENDENT DSDNA EXONUCLEASE"/>
    <property type="match status" value="1"/>
</dbReference>
<dbReference type="Gene3D" id="3.60.21.10">
    <property type="match status" value="1"/>
</dbReference>
<name>A0A1G4US69_9HYPH</name>